<protein>
    <submittedName>
        <fullName evidence="2">Uncharacterized protein</fullName>
    </submittedName>
</protein>
<evidence type="ECO:0000256" key="1">
    <source>
        <dbReference type="SAM" id="Phobius"/>
    </source>
</evidence>
<sequence length="115" mass="13469">MTMNKRGMQKLILKPASDERSGIIWRSTFLFPEESKIFPPDSQTNTFSELPLSLTLWDITFEPQLHSEWACRNPNRHCASFFVMNKLLFSYSFFTAALYYKHFNNNDSLSVSYPT</sequence>
<accession>A0AAV4UH16</accession>
<keyword evidence="3" id="KW-1185">Reference proteome</keyword>
<organism evidence="2 3">
    <name type="scientific">Caerostris extrusa</name>
    <name type="common">Bark spider</name>
    <name type="synonym">Caerostris bankana</name>
    <dbReference type="NCBI Taxonomy" id="172846"/>
    <lineage>
        <taxon>Eukaryota</taxon>
        <taxon>Metazoa</taxon>
        <taxon>Ecdysozoa</taxon>
        <taxon>Arthropoda</taxon>
        <taxon>Chelicerata</taxon>
        <taxon>Arachnida</taxon>
        <taxon>Araneae</taxon>
        <taxon>Araneomorphae</taxon>
        <taxon>Entelegynae</taxon>
        <taxon>Araneoidea</taxon>
        <taxon>Araneidae</taxon>
        <taxon>Caerostris</taxon>
    </lineage>
</organism>
<proteinExistence type="predicted"/>
<feature type="transmembrane region" description="Helical" evidence="1">
    <location>
        <begin position="81"/>
        <end position="100"/>
    </location>
</feature>
<reference evidence="2 3" key="1">
    <citation type="submission" date="2021-06" db="EMBL/GenBank/DDBJ databases">
        <title>Caerostris extrusa draft genome.</title>
        <authorList>
            <person name="Kono N."/>
            <person name="Arakawa K."/>
        </authorList>
    </citation>
    <scope>NUCLEOTIDE SEQUENCE [LARGE SCALE GENOMIC DNA]</scope>
</reference>
<dbReference type="EMBL" id="BPLR01012858">
    <property type="protein sequence ID" value="GIY57093.1"/>
    <property type="molecule type" value="Genomic_DNA"/>
</dbReference>
<gene>
    <name evidence="2" type="ORF">CEXT_109271</name>
</gene>
<keyword evidence="1" id="KW-0472">Membrane</keyword>
<comment type="caution">
    <text evidence="2">The sequence shown here is derived from an EMBL/GenBank/DDBJ whole genome shotgun (WGS) entry which is preliminary data.</text>
</comment>
<dbReference type="Proteomes" id="UP001054945">
    <property type="component" value="Unassembled WGS sequence"/>
</dbReference>
<dbReference type="AlphaFoldDB" id="A0AAV4UH16"/>
<evidence type="ECO:0000313" key="2">
    <source>
        <dbReference type="EMBL" id="GIY57093.1"/>
    </source>
</evidence>
<keyword evidence="1" id="KW-1133">Transmembrane helix</keyword>
<name>A0AAV4UH16_CAEEX</name>
<evidence type="ECO:0000313" key="3">
    <source>
        <dbReference type="Proteomes" id="UP001054945"/>
    </source>
</evidence>
<keyword evidence="1" id="KW-0812">Transmembrane</keyword>